<comment type="caution">
    <text evidence="1">The sequence shown here is derived from an EMBL/GenBank/DDBJ whole genome shotgun (WGS) entry which is preliminary data.</text>
</comment>
<dbReference type="AlphaFoldDB" id="A0A0G2HNB7"/>
<evidence type="ECO:0000313" key="2">
    <source>
        <dbReference type="Proteomes" id="UP000035067"/>
    </source>
</evidence>
<dbReference type="EMBL" id="JXQG01000001">
    <property type="protein sequence ID" value="KKZ13464.1"/>
    <property type="molecule type" value="Genomic_DNA"/>
</dbReference>
<organism evidence="1 2">
    <name type="scientific">Candidatus Synechococcus spongiarum SP3</name>
    <dbReference type="NCBI Taxonomy" id="1604020"/>
    <lineage>
        <taxon>Bacteria</taxon>
        <taxon>Bacillati</taxon>
        <taxon>Cyanobacteriota</taxon>
        <taxon>Cyanophyceae</taxon>
        <taxon>Synechococcales</taxon>
        <taxon>Synechococcaceae</taxon>
        <taxon>Synechococcus</taxon>
    </lineage>
</organism>
<dbReference type="Proteomes" id="UP000035067">
    <property type="component" value="Unassembled WGS sequence"/>
</dbReference>
<dbReference type="PATRIC" id="fig|1604020.3.peg.271"/>
<name>A0A0G2HNB7_9SYNE</name>
<reference evidence="1 2" key="1">
    <citation type="submission" date="2015-01" db="EMBL/GenBank/DDBJ databases">
        <title>Lifestyle Evolution in Cyanobacterial Symbionts of Sponges.</title>
        <authorList>
            <person name="Burgsdorf I."/>
            <person name="Slaby B.M."/>
            <person name="Handley K.M."/>
            <person name="Haber M."/>
            <person name="Blom J."/>
            <person name="Marshall C.W."/>
            <person name="Gilbert J.A."/>
            <person name="Hentschel U."/>
            <person name="Steindler L."/>
        </authorList>
    </citation>
    <scope>NUCLEOTIDE SEQUENCE [LARGE SCALE GENOMIC DNA]</scope>
    <source>
        <strain evidence="1">SP3</strain>
    </source>
</reference>
<evidence type="ECO:0000313" key="1">
    <source>
        <dbReference type="EMBL" id="KKZ13464.1"/>
    </source>
</evidence>
<sequence length="82" mass="9723">MLFIMVLFYISAYKDVKHFQLDDLRQEYRDCFGELPNYGRFVSLMPRLLLPFIHHKVHIVAFRITDGSRNDHKPLETLTAAL</sequence>
<gene>
    <name evidence="1" type="ORF">TE42_00360</name>
</gene>
<proteinExistence type="predicted"/>
<protein>
    <recommendedName>
        <fullName evidence="3">Transposase</fullName>
    </recommendedName>
</protein>
<accession>A0A0G2HNB7</accession>
<evidence type="ECO:0008006" key="3">
    <source>
        <dbReference type="Google" id="ProtNLM"/>
    </source>
</evidence>